<gene>
    <name evidence="1" type="ORF">PHYPA_021225</name>
</gene>
<accession>A0A2K1J9A8</accession>
<dbReference type="Proteomes" id="UP000006727">
    <property type="component" value="Chromosome 16"/>
</dbReference>
<proteinExistence type="predicted"/>
<protein>
    <submittedName>
        <fullName evidence="1 2">Uncharacterized protein</fullName>
    </submittedName>
</protein>
<dbReference type="EnsemblPlants" id="Pp3c16_19280V3.2">
    <property type="protein sequence ID" value="Pp3c16_19280V3.2"/>
    <property type="gene ID" value="Pp3c16_19280"/>
</dbReference>
<dbReference type="Gramene" id="Pp3c16_19280V3.1">
    <property type="protein sequence ID" value="Pp3c16_19280V3.1"/>
    <property type="gene ID" value="Pp3c16_19280"/>
</dbReference>
<reference evidence="1 3" key="1">
    <citation type="journal article" date="2008" name="Science">
        <title>The Physcomitrella genome reveals evolutionary insights into the conquest of land by plants.</title>
        <authorList>
            <person name="Rensing S."/>
            <person name="Lang D."/>
            <person name="Zimmer A."/>
            <person name="Terry A."/>
            <person name="Salamov A."/>
            <person name="Shapiro H."/>
            <person name="Nishiyama T."/>
            <person name="Perroud P.-F."/>
            <person name="Lindquist E."/>
            <person name="Kamisugi Y."/>
            <person name="Tanahashi T."/>
            <person name="Sakakibara K."/>
            <person name="Fujita T."/>
            <person name="Oishi K."/>
            <person name="Shin-I T."/>
            <person name="Kuroki Y."/>
            <person name="Toyoda A."/>
            <person name="Suzuki Y."/>
            <person name="Hashimoto A."/>
            <person name="Yamaguchi K."/>
            <person name="Sugano A."/>
            <person name="Kohara Y."/>
            <person name="Fujiyama A."/>
            <person name="Anterola A."/>
            <person name="Aoki S."/>
            <person name="Ashton N."/>
            <person name="Barbazuk W.B."/>
            <person name="Barker E."/>
            <person name="Bennetzen J."/>
            <person name="Bezanilla M."/>
            <person name="Blankenship R."/>
            <person name="Cho S.H."/>
            <person name="Dutcher S."/>
            <person name="Estelle M."/>
            <person name="Fawcett J.A."/>
            <person name="Gundlach H."/>
            <person name="Hanada K."/>
            <person name="Heyl A."/>
            <person name="Hicks K.A."/>
            <person name="Hugh J."/>
            <person name="Lohr M."/>
            <person name="Mayer K."/>
            <person name="Melkozernov A."/>
            <person name="Murata T."/>
            <person name="Nelson D."/>
            <person name="Pils B."/>
            <person name="Prigge M."/>
            <person name="Reiss B."/>
            <person name="Renner T."/>
            <person name="Rombauts S."/>
            <person name="Rushton P."/>
            <person name="Sanderfoot A."/>
            <person name="Schween G."/>
            <person name="Shiu S.-H."/>
            <person name="Stueber K."/>
            <person name="Theodoulou F.L."/>
            <person name="Tu H."/>
            <person name="Van de Peer Y."/>
            <person name="Verrier P.J."/>
            <person name="Waters E."/>
            <person name="Wood A."/>
            <person name="Yang L."/>
            <person name="Cove D."/>
            <person name="Cuming A."/>
            <person name="Hasebe M."/>
            <person name="Lucas S."/>
            <person name="Mishler D.B."/>
            <person name="Reski R."/>
            <person name="Grigoriev I."/>
            <person name="Quatrano R.S."/>
            <person name="Boore J.L."/>
        </authorList>
    </citation>
    <scope>NUCLEOTIDE SEQUENCE [LARGE SCALE GENOMIC DNA]</scope>
    <source>
        <strain evidence="2 3">cv. Gransden 2004</strain>
    </source>
</reference>
<evidence type="ECO:0000313" key="3">
    <source>
        <dbReference type="Proteomes" id="UP000006727"/>
    </source>
</evidence>
<dbReference type="InParanoid" id="A0A2K1J9A8"/>
<name>A0A2K1J9A8_PHYPA</name>
<sequence>MLIQVEDHLYRLRSLSGQVLFMYYHQF</sequence>
<reference evidence="2" key="3">
    <citation type="submission" date="2020-12" db="UniProtKB">
        <authorList>
            <consortium name="EnsemblPlants"/>
        </authorList>
    </citation>
    <scope>IDENTIFICATION</scope>
</reference>
<dbReference type="Gramene" id="Pp3c16_19280V3.2">
    <property type="protein sequence ID" value="Pp3c16_19280V3.2"/>
    <property type="gene ID" value="Pp3c16_19280"/>
</dbReference>
<dbReference type="EnsemblPlants" id="Pp3c16_19280V3.1">
    <property type="protein sequence ID" value="Pp3c16_19280V3.1"/>
    <property type="gene ID" value="Pp3c16_19280"/>
</dbReference>
<evidence type="ECO:0000313" key="1">
    <source>
        <dbReference type="EMBL" id="PNR38114.1"/>
    </source>
</evidence>
<dbReference type="AlphaFoldDB" id="A0A2K1J9A8"/>
<dbReference type="EMBL" id="ABEU02000016">
    <property type="protein sequence ID" value="PNR38114.1"/>
    <property type="molecule type" value="Genomic_DNA"/>
</dbReference>
<reference evidence="1 3" key="2">
    <citation type="journal article" date="2018" name="Plant J.">
        <title>The Physcomitrella patens chromosome-scale assembly reveals moss genome structure and evolution.</title>
        <authorList>
            <person name="Lang D."/>
            <person name="Ullrich K.K."/>
            <person name="Murat F."/>
            <person name="Fuchs J."/>
            <person name="Jenkins J."/>
            <person name="Haas F.B."/>
            <person name="Piednoel M."/>
            <person name="Gundlach H."/>
            <person name="Van Bel M."/>
            <person name="Meyberg R."/>
            <person name="Vives C."/>
            <person name="Morata J."/>
            <person name="Symeonidi A."/>
            <person name="Hiss M."/>
            <person name="Muchero W."/>
            <person name="Kamisugi Y."/>
            <person name="Saleh O."/>
            <person name="Blanc G."/>
            <person name="Decker E.L."/>
            <person name="van Gessel N."/>
            <person name="Grimwood J."/>
            <person name="Hayes R.D."/>
            <person name="Graham S.W."/>
            <person name="Gunter L.E."/>
            <person name="McDaniel S.F."/>
            <person name="Hoernstein S.N.W."/>
            <person name="Larsson A."/>
            <person name="Li F.W."/>
            <person name="Perroud P.F."/>
            <person name="Phillips J."/>
            <person name="Ranjan P."/>
            <person name="Rokshar D.S."/>
            <person name="Rothfels C.J."/>
            <person name="Schneider L."/>
            <person name="Shu S."/>
            <person name="Stevenson D.W."/>
            <person name="Thummler F."/>
            <person name="Tillich M."/>
            <person name="Villarreal Aguilar J.C."/>
            <person name="Widiez T."/>
            <person name="Wong G.K."/>
            <person name="Wymore A."/>
            <person name="Zhang Y."/>
            <person name="Zimmer A.D."/>
            <person name="Quatrano R.S."/>
            <person name="Mayer K.F.X."/>
            <person name="Goodstein D."/>
            <person name="Casacuberta J.M."/>
            <person name="Vandepoele K."/>
            <person name="Reski R."/>
            <person name="Cuming A.C."/>
            <person name="Tuskan G.A."/>
            <person name="Maumus F."/>
            <person name="Salse J."/>
            <person name="Schmutz J."/>
            <person name="Rensing S.A."/>
        </authorList>
    </citation>
    <scope>NUCLEOTIDE SEQUENCE [LARGE SCALE GENOMIC DNA]</scope>
    <source>
        <strain evidence="2 3">cv. Gransden 2004</strain>
    </source>
</reference>
<organism evidence="1">
    <name type="scientific">Physcomitrium patens</name>
    <name type="common">Spreading-leaved earth moss</name>
    <name type="synonym">Physcomitrella patens</name>
    <dbReference type="NCBI Taxonomy" id="3218"/>
    <lineage>
        <taxon>Eukaryota</taxon>
        <taxon>Viridiplantae</taxon>
        <taxon>Streptophyta</taxon>
        <taxon>Embryophyta</taxon>
        <taxon>Bryophyta</taxon>
        <taxon>Bryophytina</taxon>
        <taxon>Bryopsida</taxon>
        <taxon>Funariidae</taxon>
        <taxon>Funariales</taxon>
        <taxon>Funariaceae</taxon>
        <taxon>Physcomitrium</taxon>
    </lineage>
</organism>
<evidence type="ECO:0000313" key="2">
    <source>
        <dbReference type="EnsemblPlants" id="Pp3c16_19280V3.1"/>
    </source>
</evidence>
<keyword evidence="3" id="KW-1185">Reference proteome</keyword>